<comment type="caution">
    <text evidence="4">The sequence shown here is derived from an EMBL/GenBank/DDBJ whole genome shotgun (WGS) entry which is preliminary data.</text>
</comment>
<evidence type="ECO:0000313" key="4">
    <source>
        <dbReference type="EMBL" id="KJR84697.1"/>
    </source>
</evidence>
<evidence type="ECO:0000313" key="5">
    <source>
        <dbReference type="Proteomes" id="UP000033710"/>
    </source>
</evidence>
<feature type="transmembrane region" description="Helical" evidence="2">
    <location>
        <begin position="377"/>
        <end position="397"/>
    </location>
</feature>
<dbReference type="VEuPathDB" id="FungiDB:SPSK_09083"/>
<feature type="domain" description="Acyltransferase 3" evidence="3">
    <location>
        <begin position="10"/>
        <end position="350"/>
    </location>
</feature>
<dbReference type="OrthoDB" id="5405781at2759"/>
<feature type="transmembrane region" description="Helical" evidence="2">
    <location>
        <begin position="57"/>
        <end position="78"/>
    </location>
</feature>
<feature type="transmembrane region" description="Helical" evidence="2">
    <location>
        <begin position="210"/>
        <end position="233"/>
    </location>
</feature>
<keyword evidence="4" id="KW-0808">Transferase</keyword>
<dbReference type="EMBL" id="AXCR01000007">
    <property type="protein sequence ID" value="KJR84697.1"/>
    <property type="molecule type" value="Genomic_DNA"/>
</dbReference>
<dbReference type="RefSeq" id="XP_016587373.1">
    <property type="nucleotide sequence ID" value="XM_016735663.1"/>
</dbReference>
<accession>A0A0F2M500</accession>
<dbReference type="PANTHER" id="PTHR23028:SF128">
    <property type="entry name" value="ACYLTRANSFERASE 3 DOMAIN-CONTAINING PROTEIN"/>
    <property type="match status" value="1"/>
</dbReference>
<name>A0A0F2M500_SPOSC</name>
<evidence type="ECO:0000256" key="1">
    <source>
        <dbReference type="SAM" id="MobiDB-lite"/>
    </source>
</evidence>
<protein>
    <submittedName>
        <fullName evidence="4">Acyltransferase family protein</fullName>
    </submittedName>
</protein>
<keyword evidence="2" id="KW-0472">Membrane</keyword>
<dbReference type="InterPro" id="IPR050879">
    <property type="entry name" value="Acyltransferase_3"/>
</dbReference>
<dbReference type="Pfam" id="PF01757">
    <property type="entry name" value="Acyl_transf_3"/>
    <property type="match status" value="1"/>
</dbReference>
<feature type="transmembrane region" description="Helical" evidence="2">
    <location>
        <begin position="254"/>
        <end position="270"/>
    </location>
</feature>
<keyword evidence="2" id="KW-1133">Transmembrane helix</keyword>
<reference evidence="4 5" key="1">
    <citation type="journal article" date="2014" name="BMC Genomics">
        <title>Comparative genomics of the major fungal agents of human and animal Sporotrichosis: Sporothrix schenckii and Sporothrix brasiliensis.</title>
        <authorList>
            <person name="Teixeira M.M."/>
            <person name="de Almeida L.G."/>
            <person name="Kubitschek-Barreira P."/>
            <person name="Alves F.L."/>
            <person name="Kioshima E.S."/>
            <person name="Abadio A.K."/>
            <person name="Fernandes L."/>
            <person name="Derengowski L.S."/>
            <person name="Ferreira K.S."/>
            <person name="Souza R.C."/>
            <person name="Ruiz J.C."/>
            <person name="de Andrade N.C."/>
            <person name="Paes H.C."/>
            <person name="Nicola A.M."/>
            <person name="Albuquerque P."/>
            <person name="Gerber A.L."/>
            <person name="Martins V.P."/>
            <person name="Peconick L.D."/>
            <person name="Neto A.V."/>
            <person name="Chaucanez C.B."/>
            <person name="Silva P.A."/>
            <person name="Cunha O.L."/>
            <person name="de Oliveira F.F."/>
            <person name="dos Santos T.C."/>
            <person name="Barros A.L."/>
            <person name="Soares M.A."/>
            <person name="de Oliveira L.M."/>
            <person name="Marini M.M."/>
            <person name="Villalobos-Duno H."/>
            <person name="Cunha M.M."/>
            <person name="de Hoog S."/>
            <person name="da Silveira J.F."/>
            <person name="Henrissat B."/>
            <person name="Nino-Vega G.A."/>
            <person name="Cisalpino P.S."/>
            <person name="Mora-Montes H.M."/>
            <person name="Almeida S.R."/>
            <person name="Stajich J.E."/>
            <person name="Lopes-Bezerra L.M."/>
            <person name="Vasconcelos A.T."/>
            <person name="Felipe M.S."/>
        </authorList>
    </citation>
    <scope>NUCLEOTIDE SEQUENCE [LARGE SCALE GENOMIC DNA]</scope>
    <source>
        <strain evidence="4 5">1099-18</strain>
    </source>
</reference>
<feature type="compositionally biased region" description="Low complexity" evidence="1">
    <location>
        <begin position="460"/>
        <end position="469"/>
    </location>
</feature>
<dbReference type="GO" id="GO:0016747">
    <property type="term" value="F:acyltransferase activity, transferring groups other than amino-acyl groups"/>
    <property type="evidence" value="ECO:0007669"/>
    <property type="project" value="InterPro"/>
</dbReference>
<dbReference type="InterPro" id="IPR002656">
    <property type="entry name" value="Acyl_transf_3_dom"/>
</dbReference>
<feature type="transmembrane region" description="Helical" evidence="2">
    <location>
        <begin position="336"/>
        <end position="357"/>
    </location>
</feature>
<evidence type="ECO:0000259" key="3">
    <source>
        <dbReference type="Pfam" id="PF01757"/>
    </source>
</evidence>
<feature type="compositionally biased region" description="Basic and acidic residues" evidence="1">
    <location>
        <begin position="415"/>
        <end position="425"/>
    </location>
</feature>
<dbReference type="AlphaFoldDB" id="A0A0F2M500"/>
<feature type="region of interest" description="Disordered" evidence="1">
    <location>
        <begin position="415"/>
        <end position="477"/>
    </location>
</feature>
<dbReference type="Proteomes" id="UP000033710">
    <property type="component" value="Unassembled WGS sequence"/>
</dbReference>
<dbReference type="GeneID" id="27670940"/>
<gene>
    <name evidence="4" type="ORF">SPSK_09083</name>
</gene>
<reference evidence="4 5" key="2">
    <citation type="journal article" date="2015" name="Eukaryot. Cell">
        <title>Asexual propagation of a virulent clone complex in a human and feline outbreak of sporotrichosis.</title>
        <authorList>
            <person name="Teixeira Mde M."/>
            <person name="Rodrigues A.M."/>
            <person name="Tsui C.K."/>
            <person name="de Almeida L.G."/>
            <person name="Van Diepeningen A.D."/>
            <person name="van den Ende B.G."/>
            <person name="Fernandes G.F."/>
            <person name="Kano R."/>
            <person name="Hamelin R.C."/>
            <person name="Lopes-Bezerra L.M."/>
            <person name="Vasconcelos A.T."/>
            <person name="de Hoog S."/>
            <person name="de Camargo Z.P."/>
            <person name="Felipe M.S."/>
        </authorList>
    </citation>
    <scope>NUCLEOTIDE SEQUENCE [LARGE SCALE GENOMIC DNA]</scope>
    <source>
        <strain evidence="4 5">1099-18</strain>
    </source>
</reference>
<feature type="transmembrane region" description="Helical" evidence="2">
    <location>
        <begin position="107"/>
        <end position="128"/>
    </location>
</feature>
<dbReference type="KEGG" id="ssck:SPSK_09083"/>
<feature type="transmembrane region" description="Helical" evidence="2">
    <location>
        <begin position="178"/>
        <end position="198"/>
    </location>
</feature>
<dbReference type="PANTHER" id="PTHR23028">
    <property type="entry name" value="ACETYLTRANSFERASE"/>
    <property type="match status" value="1"/>
</dbReference>
<keyword evidence="2" id="KW-0812">Transmembrane</keyword>
<organism evidence="4 5">
    <name type="scientific">Sporothrix schenckii 1099-18</name>
    <dbReference type="NCBI Taxonomy" id="1397361"/>
    <lineage>
        <taxon>Eukaryota</taxon>
        <taxon>Fungi</taxon>
        <taxon>Dikarya</taxon>
        <taxon>Ascomycota</taxon>
        <taxon>Pezizomycotina</taxon>
        <taxon>Sordariomycetes</taxon>
        <taxon>Sordariomycetidae</taxon>
        <taxon>Ophiostomatales</taxon>
        <taxon>Ophiostomataceae</taxon>
        <taxon>Sporothrix</taxon>
    </lineage>
</organism>
<sequence length="477" mass="53496">MPIGKEGNVKWVDGFRGLASSLVVLTHLSRSFDLLLFDITDNDDAAPRVVQYPFIRVLFQGRIGVAVFAMVTGYVCALKPIRLSHQGQQSAAFKSMGKSALRRVPRLILPAAFATFLTWLACQLGAYHTAAHCDSWWIRATGPTPAPNFWHALRSLLNSVIATWTLGGNEYDANQWTLLPLLLGSFWVYVFMLATAHVRPRYRMMMAMAMWLYFILANDPTCGIQFFFGVFLSDLQNLPSANKFLNDHPRATRVLSPFFLVLGTFVASYPESNPERVGWSRNLHAVLAFVLPTGSDYPRFASGLGVQLIAMGLHFSPKMRDVLSNRAFLWLGKQSFAVYLLHGPLLRSVLAWMLYGFKTLPDTLDAEGQPQQHETPFPGMMHLYVSLVMWIPLNYFAAHLWTTYVDPYCGELTERRGSRDGREPYEDGDGGAGPNPDLDRRTYTMGEDAIELDRLDIFSDADNADNANDVGMSSARE</sequence>
<proteinExistence type="predicted"/>
<evidence type="ECO:0000256" key="2">
    <source>
        <dbReference type="SAM" id="Phobius"/>
    </source>
</evidence>
<keyword evidence="4" id="KW-0012">Acyltransferase</keyword>